<keyword evidence="2" id="KW-1185">Reference proteome</keyword>
<comment type="caution">
    <text evidence="1">The sequence shown here is derived from an EMBL/GenBank/DDBJ whole genome shotgun (WGS) entry which is preliminary data.</text>
</comment>
<name>A0ABQ0NX79_9PROT</name>
<proteinExistence type="predicted"/>
<reference evidence="1" key="1">
    <citation type="submission" date="2013-04" db="EMBL/GenBank/DDBJ databases">
        <title>The genome sequencing project of 58 acetic acid bacteria.</title>
        <authorList>
            <person name="Okamoto-Kainuma A."/>
            <person name="Ishikawa M."/>
            <person name="Umino S."/>
            <person name="Koizumi Y."/>
            <person name="Shiwa Y."/>
            <person name="Yoshikawa H."/>
            <person name="Matsutani M."/>
            <person name="Matsushita K."/>
        </authorList>
    </citation>
    <scope>NUCLEOTIDE SEQUENCE</scope>
    <source>
        <strain evidence="1">DSM 15669</strain>
    </source>
</reference>
<evidence type="ECO:0000313" key="1">
    <source>
        <dbReference type="EMBL" id="GBQ05641.1"/>
    </source>
</evidence>
<sequence>MGILDGLLKGVVTVLCKAVREDNKAGMRKLLMQRGVVKLLGHCRAVNGPRPSVYRTQIAL</sequence>
<accession>A0ABQ0NX79</accession>
<gene>
    <name evidence="1" type="ORF">AA15669_0561</name>
</gene>
<organism evidence="1 2">
    <name type="scientific">Saccharibacter floricola DSM 15669</name>
    <dbReference type="NCBI Taxonomy" id="1123227"/>
    <lineage>
        <taxon>Bacteria</taxon>
        <taxon>Pseudomonadati</taxon>
        <taxon>Pseudomonadota</taxon>
        <taxon>Alphaproteobacteria</taxon>
        <taxon>Acetobacterales</taxon>
        <taxon>Acetobacteraceae</taxon>
        <taxon>Saccharibacter</taxon>
    </lineage>
</organism>
<protein>
    <submittedName>
        <fullName evidence="1">Uncharacterized protein</fullName>
    </submittedName>
</protein>
<dbReference type="Proteomes" id="UP001062901">
    <property type="component" value="Unassembled WGS sequence"/>
</dbReference>
<dbReference type="EMBL" id="BAQD01000005">
    <property type="protein sequence ID" value="GBQ05641.1"/>
    <property type="molecule type" value="Genomic_DNA"/>
</dbReference>
<evidence type="ECO:0000313" key="2">
    <source>
        <dbReference type="Proteomes" id="UP001062901"/>
    </source>
</evidence>